<name>A0A3B0Z170_9ZZZZ</name>
<dbReference type="AlphaFoldDB" id="A0A3B0Z170"/>
<evidence type="ECO:0000313" key="3">
    <source>
        <dbReference type="EMBL" id="VAW74446.1"/>
    </source>
</evidence>
<evidence type="ECO:0000256" key="2">
    <source>
        <dbReference type="ARBA" id="ARBA00022729"/>
    </source>
</evidence>
<keyword evidence="2" id="KW-0732">Signal</keyword>
<dbReference type="Pfam" id="PF03938">
    <property type="entry name" value="OmpH"/>
    <property type="match status" value="1"/>
</dbReference>
<sequence>MLKKIFLPIAAVSLLSTFGVSSVMAAGDLRIAYVKMITLINKSKPALARISRLKKEFGPRERKLKAKFKKFRSMEARLKKDHKVMSKTQVVTLQRQIRSLKRDLKRGDVEIREDLVIRRNEEDAKLRKIILKAIVSVAKRENYDLVLRQGVLYHSKRIDVTPKIIKELAK</sequence>
<organism evidence="3">
    <name type="scientific">hydrothermal vent metagenome</name>
    <dbReference type="NCBI Taxonomy" id="652676"/>
    <lineage>
        <taxon>unclassified sequences</taxon>
        <taxon>metagenomes</taxon>
        <taxon>ecological metagenomes</taxon>
    </lineage>
</organism>
<evidence type="ECO:0000256" key="1">
    <source>
        <dbReference type="ARBA" id="ARBA00009091"/>
    </source>
</evidence>
<dbReference type="InterPro" id="IPR005632">
    <property type="entry name" value="Chaperone_Skp"/>
</dbReference>
<protein>
    <recommendedName>
        <fullName evidence="4">Outer membrane protein H</fullName>
    </recommendedName>
</protein>
<accession>A0A3B0Z170</accession>
<dbReference type="PANTHER" id="PTHR35089:SF1">
    <property type="entry name" value="CHAPERONE PROTEIN SKP"/>
    <property type="match status" value="1"/>
</dbReference>
<proteinExistence type="inferred from homology"/>
<dbReference type="GO" id="GO:0051082">
    <property type="term" value="F:unfolded protein binding"/>
    <property type="evidence" value="ECO:0007669"/>
    <property type="project" value="InterPro"/>
</dbReference>
<dbReference type="GO" id="GO:0050821">
    <property type="term" value="P:protein stabilization"/>
    <property type="evidence" value="ECO:0007669"/>
    <property type="project" value="TreeGrafter"/>
</dbReference>
<dbReference type="SUPFAM" id="SSF111384">
    <property type="entry name" value="OmpH-like"/>
    <property type="match status" value="1"/>
</dbReference>
<comment type="similarity">
    <text evidence="1">Belongs to the Skp family.</text>
</comment>
<dbReference type="Gene3D" id="3.30.910.20">
    <property type="entry name" value="Skp domain"/>
    <property type="match status" value="1"/>
</dbReference>
<gene>
    <name evidence="3" type="ORF">MNBD_GAMMA12-183</name>
</gene>
<dbReference type="InterPro" id="IPR024930">
    <property type="entry name" value="Skp_dom_sf"/>
</dbReference>
<dbReference type="EMBL" id="UOFL01000058">
    <property type="protein sequence ID" value="VAW74446.1"/>
    <property type="molecule type" value="Genomic_DNA"/>
</dbReference>
<dbReference type="PANTHER" id="PTHR35089">
    <property type="entry name" value="CHAPERONE PROTEIN SKP"/>
    <property type="match status" value="1"/>
</dbReference>
<dbReference type="GO" id="GO:0005829">
    <property type="term" value="C:cytosol"/>
    <property type="evidence" value="ECO:0007669"/>
    <property type="project" value="TreeGrafter"/>
</dbReference>
<reference evidence="3" key="1">
    <citation type="submission" date="2018-06" db="EMBL/GenBank/DDBJ databases">
        <authorList>
            <person name="Zhirakovskaya E."/>
        </authorList>
    </citation>
    <scope>NUCLEOTIDE SEQUENCE</scope>
</reference>
<dbReference type="SMART" id="SM00935">
    <property type="entry name" value="OmpH"/>
    <property type="match status" value="1"/>
</dbReference>
<evidence type="ECO:0008006" key="4">
    <source>
        <dbReference type="Google" id="ProtNLM"/>
    </source>
</evidence>